<evidence type="ECO:0000313" key="7">
    <source>
        <dbReference type="Proteomes" id="UP001254165"/>
    </source>
</evidence>
<evidence type="ECO:0000256" key="3">
    <source>
        <dbReference type="ARBA" id="ARBA00022729"/>
    </source>
</evidence>
<organism evidence="6 7">
    <name type="scientific">Thermanaerothrix solaris</name>
    <dbReference type="NCBI Taxonomy" id="3058434"/>
    <lineage>
        <taxon>Bacteria</taxon>
        <taxon>Bacillati</taxon>
        <taxon>Chloroflexota</taxon>
        <taxon>Anaerolineae</taxon>
        <taxon>Anaerolineales</taxon>
        <taxon>Anaerolineaceae</taxon>
        <taxon>Thermanaerothrix</taxon>
    </lineage>
</organism>
<dbReference type="PANTHER" id="PTHR30024">
    <property type="entry name" value="ALIPHATIC SULFONATES-BINDING PROTEIN-RELATED"/>
    <property type="match status" value="1"/>
</dbReference>
<feature type="chain" id="PRO_5047337101" evidence="4">
    <location>
        <begin position="20"/>
        <end position="314"/>
    </location>
</feature>
<evidence type="ECO:0000256" key="2">
    <source>
        <dbReference type="ARBA" id="ARBA00010742"/>
    </source>
</evidence>
<dbReference type="EMBL" id="JAUHMF010000002">
    <property type="protein sequence ID" value="MDT8899026.1"/>
    <property type="molecule type" value="Genomic_DNA"/>
</dbReference>
<dbReference type="RefSeq" id="WP_315625704.1">
    <property type="nucleotide sequence ID" value="NZ_JAUHMF010000002.1"/>
</dbReference>
<comment type="caution">
    <text evidence="6">The sequence shown here is derived from an EMBL/GenBank/DDBJ whole genome shotgun (WGS) entry which is preliminary data.</text>
</comment>
<evidence type="ECO:0000313" key="6">
    <source>
        <dbReference type="EMBL" id="MDT8899026.1"/>
    </source>
</evidence>
<dbReference type="SMART" id="SM00062">
    <property type="entry name" value="PBPb"/>
    <property type="match status" value="1"/>
</dbReference>
<sequence length="314" mass="34195">MKKWMGLFLFVLFFLSACAPTKPAEAVTIRVALLPILDGLPIVVAQQEGLFEKYNVKVEILPVSSGPERDQLVAAGQADAMINELTSVMFFNKETPQVQAVRFARTATAEQALFRVLAAKGANIQKAADLKGVPIGVSQATVIEYLTQRLLEVQGFQPDEIQTISVPKIPDRMALLASGELKAAMLPEPFATLAEQQGAVPLFDDRLAPGYSFSVISVRKALIDQHPQAVKGFLAAIEEATQHINADPQKYSGLMVEQKMVPAPLAESFRVPTYPLKGVPTEAQFTDALAWAKAKGYLDKDLTYSDCVNPKLLP</sequence>
<comment type="subcellular location">
    <subcellularLocation>
        <location evidence="1">Periplasm</location>
    </subcellularLocation>
</comment>
<feature type="signal peptide" evidence="4">
    <location>
        <begin position="1"/>
        <end position="19"/>
    </location>
</feature>
<dbReference type="SUPFAM" id="SSF53850">
    <property type="entry name" value="Periplasmic binding protein-like II"/>
    <property type="match status" value="1"/>
</dbReference>
<reference evidence="6 7" key="1">
    <citation type="submission" date="2023-07" db="EMBL/GenBank/DDBJ databases">
        <title>Novel species of Thermanaerothrix with wide hydrolytic capabilities.</title>
        <authorList>
            <person name="Zayulina K.S."/>
            <person name="Podosokorskaya O.A."/>
            <person name="Elcheninov A.G."/>
        </authorList>
    </citation>
    <scope>NUCLEOTIDE SEQUENCE [LARGE SCALE GENOMIC DNA]</scope>
    <source>
        <strain evidence="6 7">4228-RoL</strain>
    </source>
</reference>
<dbReference type="Proteomes" id="UP001254165">
    <property type="component" value="Unassembled WGS sequence"/>
</dbReference>
<dbReference type="PROSITE" id="PS51257">
    <property type="entry name" value="PROKAR_LIPOPROTEIN"/>
    <property type="match status" value="1"/>
</dbReference>
<keyword evidence="7" id="KW-1185">Reference proteome</keyword>
<accession>A0ABU3NQD2</accession>
<dbReference type="Pfam" id="PF13379">
    <property type="entry name" value="NMT1_2"/>
    <property type="match status" value="1"/>
</dbReference>
<feature type="domain" description="Solute-binding protein family 3/N-terminal" evidence="5">
    <location>
        <begin position="28"/>
        <end position="247"/>
    </location>
</feature>
<name>A0ABU3NQD2_9CHLR</name>
<dbReference type="Gene3D" id="3.40.190.10">
    <property type="entry name" value="Periplasmic binding protein-like II"/>
    <property type="match status" value="2"/>
</dbReference>
<evidence type="ECO:0000256" key="1">
    <source>
        <dbReference type="ARBA" id="ARBA00004418"/>
    </source>
</evidence>
<comment type="similarity">
    <text evidence="2">Belongs to the bacterial solute-binding protein SsuA/TauA family.</text>
</comment>
<protein>
    <submittedName>
        <fullName evidence="6">MetQ/NlpA family ABC transporter substrate-binding protein</fullName>
    </submittedName>
</protein>
<dbReference type="PANTHER" id="PTHR30024:SF47">
    <property type="entry name" value="TAURINE-BINDING PERIPLASMIC PROTEIN"/>
    <property type="match status" value="1"/>
</dbReference>
<evidence type="ECO:0000256" key="4">
    <source>
        <dbReference type="SAM" id="SignalP"/>
    </source>
</evidence>
<dbReference type="InterPro" id="IPR001638">
    <property type="entry name" value="Solute-binding_3/MltF_N"/>
</dbReference>
<keyword evidence="3 4" id="KW-0732">Signal</keyword>
<evidence type="ECO:0000259" key="5">
    <source>
        <dbReference type="SMART" id="SM00062"/>
    </source>
</evidence>
<gene>
    <name evidence="6" type="ORF">QYE77_12195</name>
</gene>
<proteinExistence type="inferred from homology"/>